<feature type="chain" id="PRO_5043455270" evidence="1">
    <location>
        <begin position="19"/>
        <end position="483"/>
    </location>
</feature>
<keyword evidence="1" id="KW-0732">Signal</keyword>
<evidence type="ECO:0000313" key="4">
    <source>
        <dbReference type="Proteomes" id="UP000065822"/>
    </source>
</evidence>
<evidence type="ECO:0000313" key="3">
    <source>
        <dbReference type="EMBL" id="SNV11949.1"/>
    </source>
</evidence>
<evidence type="ECO:0000313" key="5">
    <source>
        <dbReference type="Proteomes" id="UP000215539"/>
    </source>
</evidence>
<evidence type="ECO:0000313" key="2">
    <source>
        <dbReference type="EMBL" id="AMD84307.1"/>
    </source>
</evidence>
<sequence length="483" mass="53005">MKAKLCMLLTLSVSIAFGQNTIKGTLISPEQKPVDGANVLLLSLPDSTLVKGAISGKDGTFELPIPQTSNPTPQTSLLKVTHLSYRDKYVPNPAGNLGLLTMDAAANELGEVVVKAYRPVLKQEGTRIITNVAQSTLSKLPTAEHLIAFLPGVSRSYTTQEPFLVFGKGAPIFYINNRRIRNVEEVMRISPSEVESVNIETQPGAEFDNSVGAVIYIKLKKKQDDGLSGSLFNAEDVKQGQSVEAGVELNYRKGKTDVFLVTEANLNFATRRNSTEELTVSTPLQQWQVQTSNEAKNNRRGLITHLGLNHELSDKHSVGFKLSARTSPLGGHDRTTQETATYRNALLTVQSANAYDRLYKDYNIDGNVYYDGQLSPNLKMQTDLDYRYAQSDHHTTIEERDLLGGMGPLQMRNLATQSDAELRWGAVKTTFNQSLGKTMLTYGVEASTLGRDDAYADHRGASPAIRNKETQSAGFVSVSFPSL</sequence>
<evidence type="ECO:0000256" key="1">
    <source>
        <dbReference type="SAM" id="SignalP"/>
    </source>
</evidence>
<dbReference type="Proteomes" id="UP000065822">
    <property type="component" value="Chromosome"/>
</dbReference>
<dbReference type="SUPFAM" id="SSF56935">
    <property type="entry name" value="Porins"/>
    <property type="match status" value="1"/>
</dbReference>
<name>A0AAX2H0U2_9FLAO</name>
<proteinExistence type="predicted"/>
<accession>A0AAX2H0U2</accession>
<keyword evidence="4" id="KW-1185">Reference proteome</keyword>
<dbReference type="SUPFAM" id="SSF49464">
    <property type="entry name" value="Carboxypeptidase regulatory domain-like"/>
    <property type="match status" value="1"/>
</dbReference>
<gene>
    <name evidence="2" type="ORF">AXF12_01390</name>
    <name evidence="3" type="ORF">SAMEA44541418_01485</name>
</gene>
<protein>
    <submittedName>
        <fullName evidence="3">TonB-linked outer membrane protein, SusC/RagA family</fullName>
    </submittedName>
</protein>
<organism evidence="3 5">
    <name type="scientific">Capnocytophaga haemolytica</name>
    <dbReference type="NCBI Taxonomy" id="45243"/>
    <lineage>
        <taxon>Bacteria</taxon>
        <taxon>Pseudomonadati</taxon>
        <taxon>Bacteroidota</taxon>
        <taxon>Flavobacteriia</taxon>
        <taxon>Flavobacteriales</taxon>
        <taxon>Flavobacteriaceae</taxon>
        <taxon>Capnocytophaga</taxon>
    </lineage>
</organism>
<dbReference type="Proteomes" id="UP000215539">
    <property type="component" value="Chromosome 1"/>
</dbReference>
<reference evidence="2 4" key="1">
    <citation type="submission" date="2016-02" db="EMBL/GenBank/DDBJ databases">
        <authorList>
            <person name="Holder M.E."/>
            <person name="Ajami N.J."/>
            <person name="Petrosino J.F."/>
        </authorList>
    </citation>
    <scope>NUCLEOTIDE SEQUENCE [LARGE SCALE GENOMIC DNA]</scope>
    <source>
        <strain evidence="2 4">CCUG 32990</strain>
    </source>
</reference>
<reference evidence="3 5" key="2">
    <citation type="submission" date="2017-06" db="EMBL/GenBank/DDBJ databases">
        <authorList>
            <consortium name="Pathogen Informatics"/>
        </authorList>
    </citation>
    <scope>NUCLEOTIDE SEQUENCE [LARGE SCALE GENOMIC DNA]</scope>
    <source>
        <strain evidence="3 5">NCTC12947</strain>
    </source>
</reference>
<dbReference type="EMBL" id="LT906449">
    <property type="protein sequence ID" value="SNV11949.1"/>
    <property type="molecule type" value="Genomic_DNA"/>
</dbReference>
<dbReference type="AlphaFoldDB" id="A0AAX2H0U2"/>
<dbReference type="RefSeq" id="WP_066427875.1">
    <property type="nucleotide sequence ID" value="NZ_CP014227.1"/>
</dbReference>
<dbReference type="KEGG" id="chg:AXF12_01390"/>
<dbReference type="InterPro" id="IPR008969">
    <property type="entry name" value="CarboxyPept-like_regulatory"/>
</dbReference>
<dbReference type="EMBL" id="CP014227">
    <property type="protein sequence ID" value="AMD84307.1"/>
    <property type="molecule type" value="Genomic_DNA"/>
</dbReference>
<feature type="signal peptide" evidence="1">
    <location>
        <begin position="1"/>
        <end position="18"/>
    </location>
</feature>